<dbReference type="KEGG" id="ocm:CBP12_10790"/>
<dbReference type="InterPro" id="IPR021730">
    <property type="entry name" value="YdbH"/>
</dbReference>
<sequence>MLNAWLCALLFFLSWLPAPASAGLLDNYLSESLTISASAKQITTPACAKERAVELSVALIEGQLQGHLAELSVDLTCTKPRLKPYLESEGTSGASILYALPALEFTIDHLILHLPEGRFSGPARLSQQQQTFKFTWQSNAGPSQLTLEPSASGWRWQGALPGVLVSTHLTKPLSIKGTWQPTQPLTTTVQGSLPAPLVGNWQLALAGEHTLEGWQLLPKTQLSVERLRWKNLSVNQLTLTPQHKLALNKPWQLNLNWQEAYLGNQVLPITRVQLSSASMSAKQGAIRANLNPRLQLTGQWNFNKGLSLKVPKQEVAAIAAWEWLAQWQALPVGLALQAGQLEFAASASNLLDAATPILVSSELRQGQFKYRDMLAESVSAKVKLNWSQALGWQSRGPQALAVEKLNIGVPITDIHGAWRWQPDGMWLLGLTAKVFDGHVALSPMLINTYPQGEAHFSDISLEKLLSYASVEGLSGSGTLKGRLPFKYDQGMSVNNGRASSQDGWISYQASEQLKENGETNISLGLTLGLLSDLRYHHLTADISMANTGEAIINSHLEGQAPVKGKLHPVNLNYHHQENLLQLLASLRFAENLTERLPANLQGESE</sequence>
<dbReference type="Proteomes" id="UP000243793">
    <property type="component" value="Chromosome"/>
</dbReference>
<evidence type="ECO:0000313" key="3">
    <source>
        <dbReference type="Proteomes" id="UP000243793"/>
    </source>
</evidence>
<organism evidence="2 3">
    <name type="scientific">Oceanisphaera avium</name>
    <dbReference type="NCBI Taxonomy" id="1903694"/>
    <lineage>
        <taxon>Bacteria</taxon>
        <taxon>Pseudomonadati</taxon>
        <taxon>Pseudomonadota</taxon>
        <taxon>Gammaproteobacteria</taxon>
        <taxon>Aeromonadales</taxon>
        <taxon>Aeromonadaceae</taxon>
        <taxon>Oceanisphaera</taxon>
    </lineage>
</organism>
<feature type="signal peptide" evidence="1">
    <location>
        <begin position="1"/>
        <end position="22"/>
    </location>
</feature>
<dbReference type="Pfam" id="PF11739">
    <property type="entry name" value="YdbH-like"/>
    <property type="match status" value="1"/>
</dbReference>
<dbReference type="AlphaFoldDB" id="A0A1Y0D0M0"/>
<keyword evidence="3" id="KW-1185">Reference proteome</keyword>
<feature type="chain" id="PRO_5012620794" evidence="1">
    <location>
        <begin position="23"/>
        <end position="605"/>
    </location>
</feature>
<evidence type="ECO:0000256" key="1">
    <source>
        <dbReference type="SAM" id="SignalP"/>
    </source>
</evidence>
<dbReference type="OrthoDB" id="5596796at2"/>
<protein>
    <submittedName>
        <fullName evidence="2">Uncharacterized protein</fullName>
    </submittedName>
</protein>
<proteinExistence type="predicted"/>
<accession>A0A1Y0D0M0</accession>
<gene>
    <name evidence="2" type="ORF">CBP12_10790</name>
</gene>
<evidence type="ECO:0000313" key="2">
    <source>
        <dbReference type="EMBL" id="ART80565.1"/>
    </source>
</evidence>
<dbReference type="RefSeq" id="WP_086964433.1">
    <property type="nucleotide sequence ID" value="NZ_CP021376.1"/>
</dbReference>
<dbReference type="EMBL" id="CP021376">
    <property type="protein sequence ID" value="ART80565.1"/>
    <property type="molecule type" value="Genomic_DNA"/>
</dbReference>
<reference evidence="3" key="1">
    <citation type="submission" date="2017-05" db="EMBL/GenBank/DDBJ databases">
        <authorList>
            <person name="Sung H."/>
        </authorList>
    </citation>
    <scope>NUCLEOTIDE SEQUENCE [LARGE SCALE GENOMIC DNA]</scope>
    <source>
        <strain evidence="3">AMac2203</strain>
    </source>
</reference>
<keyword evidence="1" id="KW-0732">Signal</keyword>
<name>A0A1Y0D0M0_9GAMM</name>